<keyword evidence="4" id="KW-1185">Reference proteome</keyword>
<dbReference type="EnsemblMetazoa" id="CapteT215078">
    <property type="protein sequence ID" value="CapteP215078"/>
    <property type="gene ID" value="CapteG215078"/>
</dbReference>
<keyword evidence="1" id="KW-0472">Membrane</keyword>
<dbReference type="OrthoDB" id="6495587at2759"/>
<reference evidence="3" key="3">
    <citation type="submission" date="2015-06" db="UniProtKB">
        <authorList>
            <consortium name="EnsemblMetazoa"/>
        </authorList>
    </citation>
    <scope>IDENTIFICATION</scope>
</reference>
<proteinExistence type="predicted"/>
<reference evidence="4" key="1">
    <citation type="submission" date="2012-12" db="EMBL/GenBank/DDBJ databases">
        <authorList>
            <person name="Hellsten U."/>
            <person name="Grimwood J."/>
            <person name="Chapman J.A."/>
            <person name="Shapiro H."/>
            <person name="Aerts A."/>
            <person name="Otillar R.P."/>
            <person name="Terry A.Y."/>
            <person name="Boore J.L."/>
            <person name="Simakov O."/>
            <person name="Marletaz F."/>
            <person name="Cho S.-J."/>
            <person name="Edsinger-Gonzales E."/>
            <person name="Havlak P."/>
            <person name="Kuo D.-H."/>
            <person name="Larsson T."/>
            <person name="Lv J."/>
            <person name="Arendt D."/>
            <person name="Savage R."/>
            <person name="Osoegawa K."/>
            <person name="de Jong P."/>
            <person name="Lindberg D.R."/>
            <person name="Seaver E.C."/>
            <person name="Weisblat D.A."/>
            <person name="Putnam N.H."/>
            <person name="Grigoriev I.V."/>
            <person name="Rokhsar D.S."/>
        </authorList>
    </citation>
    <scope>NUCLEOTIDE SEQUENCE</scope>
    <source>
        <strain evidence="4">I ESC-2004</strain>
    </source>
</reference>
<reference evidence="2 4" key="2">
    <citation type="journal article" date="2013" name="Nature">
        <title>Insights into bilaterian evolution from three spiralian genomes.</title>
        <authorList>
            <person name="Simakov O."/>
            <person name="Marletaz F."/>
            <person name="Cho S.J."/>
            <person name="Edsinger-Gonzales E."/>
            <person name="Havlak P."/>
            <person name="Hellsten U."/>
            <person name="Kuo D.H."/>
            <person name="Larsson T."/>
            <person name="Lv J."/>
            <person name="Arendt D."/>
            <person name="Savage R."/>
            <person name="Osoegawa K."/>
            <person name="de Jong P."/>
            <person name="Grimwood J."/>
            <person name="Chapman J.A."/>
            <person name="Shapiro H."/>
            <person name="Aerts A."/>
            <person name="Otillar R.P."/>
            <person name="Terry A.Y."/>
            <person name="Boore J.L."/>
            <person name="Grigoriev I.V."/>
            <person name="Lindberg D.R."/>
            <person name="Seaver E.C."/>
            <person name="Weisblat D.A."/>
            <person name="Putnam N.H."/>
            <person name="Rokhsar D.S."/>
        </authorList>
    </citation>
    <scope>NUCLEOTIDE SEQUENCE</scope>
    <source>
        <strain evidence="2 4">I ESC-2004</strain>
    </source>
</reference>
<evidence type="ECO:0000313" key="2">
    <source>
        <dbReference type="EMBL" id="ELU08670.1"/>
    </source>
</evidence>
<dbReference type="HOGENOM" id="CLU_1983655_0_0_1"/>
<protein>
    <submittedName>
        <fullName evidence="2 3">Uncharacterized protein</fullName>
    </submittedName>
</protein>
<organism evidence="2">
    <name type="scientific">Capitella teleta</name>
    <name type="common">Polychaete worm</name>
    <dbReference type="NCBI Taxonomy" id="283909"/>
    <lineage>
        <taxon>Eukaryota</taxon>
        <taxon>Metazoa</taxon>
        <taxon>Spiralia</taxon>
        <taxon>Lophotrochozoa</taxon>
        <taxon>Annelida</taxon>
        <taxon>Polychaeta</taxon>
        <taxon>Sedentaria</taxon>
        <taxon>Scolecida</taxon>
        <taxon>Capitellidae</taxon>
        <taxon>Capitella</taxon>
    </lineage>
</organism>
<dbReference type="EMBL" id="KB298871">
    <property type="protein sequence ID" value="ELU08670.1"/>
    <property type="molecule type" value="Genomic_DNA"/>
</dbReference>
<keyword evidence="1" id="KW-0812">Transmembrane</keyword>
<evidence type="ECO:0000313" key="3">
    <source>
        <dbReference type="EnsemblMetazoa" id="CapteP215078"/>
    </source>
</evidence>
<sequence>MVSQFLIESELSPRVLSIMNSAVMRFSLIAMASCIVIASLTSRAQATSLHRQRRDVTEPSLAIAVLEDLIMELRDEIHSKKKRRFDAGYGSRYGVAQSVGSKLMALKQAADWNGPGRKRREAEEEA</sequence>
<dbReference type="OMA" id="TEAYSYI"/>
<dbReference type="EMBL" id="AMQN01006654">
    <property type="status" value="NOT_ANNOTATED_CDS"/>
    <property type="molecule type" value="Genomic_DNA"/>
</dbReference>
<evidence type="ECO:0000313" key="4">
    <source>
        <dbReference type="Proteomes" id="UP000014760"/>
    </source>
</evidence>
<accession>R7UR66</accession>
<dbReference type="AlphaFoldDB" id="R7UR66"/>
<dbReference type="Proteomes" id="UP000014760">
    <property type="component" value="Unassembled WGS sequence"/>
</dbReference>
<name>R7UR66_CAPTE</name>
<evidence type="ECO:0000256" key="1">
    <source>
        <dbReference type="SAM" id="Phobius"/>
    </source>
</evidence>
<gene>
    <name evidence="2" type="ORF">CAPTEDRAFT_215078</name>
</gene>
<feature type="transmembrane region" description="Helical" evidence="1">
    <location>
        <begin position="22"/>
        <end position="44"/>
    </location>
</feature>
<keyword evidence="1" id="KW-1133">Transmembrane helix</keyword>